<gene>
    <name evidence="1" type="ORF">MNBD_GAMMA10-1939</name>
</gene>
<reference evidence="1" key="1">
    <citation type="submission" date="2018-06" db="EMBL/GenBank/DDBJ databases">
        <authorList>
            <person name="Zhirakovskaya E."/>
        </authorList>
    </citation>
    <scope>NUCLEOTIDE SEQUENCE</scope>
</reference>
<evidence type="ECO:0000313" key="1">
    <source>
        <dbReference type="EMBL" id="VAW67494.1"/>
    </source>
</evidence>
<protein>
    <submittedName>
        <fullName evidence="1">Uncharacterized protein</fullName>
    </submittedName>
</protein>
<name>A0A3B0YFD2_9ZZZZ</name>
<proteinExistence type="predicted"/>
<accession>A0A3B0YFD2</accession>
<sequence>MSVDFTFSQAGLPQPLFELMVDIEREMGKAGFKKSSSVYKVDLDERGVFEESEKYVISGKKFSESENDLKGWKGLSVEFNSKEYTVYFLICSYRNQYLNSFVEISGKVIEKLKSENKMDGFIRLISIVALSMKSQGGFGTFELPFEPVSPKKIIPCIFNTPDGVPALMGLVSRKVADEVEIRNKASSEFKIYPLNSSFYFFENKDFSS</sequence>
<dbReference type="AlphaFoldDB" id="A0A3B0YFD2"/>
<organism evidence="1">
    <name type="scientific">hydrothermal vent metagenome</name>
    <dbReference type="NCBI Taxonomy" id="652676"/>
    <lineage>
        <taxon>unclassified sequences</taxon>
        <taxon>metagenomes</taxon>
        <taxon>ecological metagenomes</taxon>
    </lineage>
</organism>
<dbReference type="EMBL" id="UOFJ01000275">
    <property type="protein sequence ID" value="VAW67494.1"/>
    <property type="molecule type" value="Genomic_DNA"/>
</dbReference>